<dbReference type="EMBL" id="BSXU01010951">
    <property type="protein sequence ID" value="GME73532.1"/>
    <property type="molecule type" value="Genomic_DNA"/>
</dbReference>
<protein>
    <submittedName>
        <fullName evidence="2">Unnamed protein product</fullName>
    </submittedName>
</protein>
<dbReference type="GO" id="GO:0046521">
    <property type="term" value="P:sphingoid catabolic process"/>
    <property type="evidence" value="ECO:0007669"/>
    <property type="project" value="TreeGrafter"/>
</dbReference>
<organism evidence="2 3">
    <name type="scientific">Ambrosiozyma monospora</name>
    <name type="common">Yeast</name>
    <name type="synonym">Endomycopsis monosporus</name>
    <dbReference type="NCBI Taxonomy" id="43982"/>
    <lineage>
        <taxon>Eukaryota</taxon>
        <taxon>Fungi</taxon>
        <taxon>Dikarya</taxon>
        <taxon>Ascomycota</taxon>
        <taxon>Saccharomycotina</taxon>
        <taxon>Pichiomycetes</taxon>
        <taxon>Pichiales</taxon>
        <taxon>Pichiaceae</taxon>
        <taxon>Ambrosiozyma</taxon>
    </lineage>
</organism>
<comment type="caution">
    <text evidence="2">The sequence shown here is derived from an EMBL/GenBank/DDBJ whole genome shotgun (WGS) entry which is preliminary data.</text>
</comment>
<evidence type="ECO:0000313" key="2">
    <source>
        <dbReference type="EMBL" id="GME73532.1"/>
    </source>
</evidence>
<feature type="transmembrane region" description="Helical" evidence="1">
    <location>
        <begin position="28"/>
        <end position="50"/>
    </location>
</feature>
<keyword evidence="3" id="KW-1185">Reference proteome</keyword>
<dbReference type="PANTHER" id="PTHR28026:SF9">
    <property type="entry name" value="2-HYDROXY-PALMITIC ACID DIOXYGENASE MPO1"/>
    <property type="match status" value="1"/>
</dbReference>
<dbReference type="AlphaFoldDB" id="A0A9W6T382"/>
<dbReference type="OrthoDB" id="2124888at2759"/>
<feature type="transmembrane region" description="Helical" evidence="1">
    <location>
        <begin position="62"/>
        <end position="82"/>
    </location>
</feature>
<gene>
    <name evidence="2" type="ORF">Amon01_000936500</name>
</gene>
<name>A0A9W6T382_AMBMO</name>
<dbReference type="GO" id="GO:0005783">
    <property type="term" value="C:endoplasmic reticulum"/>
    <property type="evidence" value="ECO:0007669"/>
    <property type="project" value="TreeGrafter"/>
</dbReference>
<evidence type="ECO:0000256" key="1">
    <source>
        <dbReference type="SAM" id="Phobius"/>
    </source>
</evidence>
<dbReference type="InterPro" id="IPR009305">
    <property type="entry name" value="Mpo1-like"/>
</dbReference>
<evidence type="ECO:0000313" key="3">
    <source>
        <dbReference type="Proteomes" id="UP001165063"/>
    </source>
</evidence>
<keyword evidence="1" id="KW-0472">Membrane</keyword>
<dbReference type="Pfam" id="PF06127">
    <property type="entry name" value="Mpo1-like"/>
    <property type="match status" value="1"/>
</dbReference>
<proteinExistence type="predicted"/>
<dbReference type="Proteomes" id="UP001165063">
    <property type="component" value="Unassembled WGS sequence"/>
</dbReference>
<dbReference type="GO" id="GO:0016020">
    <property type="term" value="C:membrane"/>
    <property type="evidence" value="ECO:0007669"/>
    <property type="project" value="GOC"/>
</dbReference>
<keyword evidence="1" id="KW-0812">Transmembrane</keyword>
<accession>A0A9W6T382</accession>
<keyword evidence="1" id="KW-1133">Transmembrane helix</keyword>
<reference evidence="2" key="1">
    <citation type="submission" date="2023-04" db="EMBL/GenBank/DDBJ databases">
        <title>Ambrosiozyma monospora NBRC 1965.</title>
        <authorList>
            <person name="Ichikawa N."/>
            <person name="Sato H."/>
            <person name="Tonouchi N."/>
        </authorList>
    </citation>
    <scope>NUCLEOTIDE SEQUENCE</scope>
    <source>
        <strain evidence="2">NBRC 1965</strain>
    </source>
</reference>
<sequence length="123" mass="14285">MGILSLPFFGITYLFILYLKFSFSMSTLLVCALAVNISAWVFQFVGQLIFEKKSPAIFDNLVQPLVLAPYFVLFEIMFVLGYEQDLEKSVNESGKLLRRLLDIRDEQARNWIRVQADFYARTL</sequence>
<feature type="transmembrane region" description="Helical" evidence="1">
    <location>
        <begin position="6"/>
        <end position="21"/>
    </location>
</feature>
<dbReference type="PANTHER" id="PTHR28026">
    <property type="entry name" value="DUF962 DOMAIN PROTEIN (AFU_ORTHOLOGUE AFUA_8G05310)"/>
    <property type="match status" value="1"/>
</dbReference>